<gene>
    <name evidence="2" type="ORF">FHP25_18590</name>
</gene>
<protein>
    <submittedName>
        <fullName evidence="2">Adenylate/guanylate cyclase domain-containing protein</fullName>
    </submittedName>
</protein>
<dbReference type="SMART" id="SM00044">
    <property type="entry name" value="CYCc"/>
    <property type="match status" value="1"/>
</dbReference>
<dbReference type="PANTHER" id="PTHR43081">
    <property type="entry name" value="ADENYLATE CYCLASE, TERMINAL-DIFFERENTIATION SPECIFIC-RELATED"/>
    <property type="match status" value="1"/>
</dbReference>
<comment type="caution">
    <text evidence="2">The sequence shown here is derived from an EMBL/GenBank/DDBJ whole genome shotgun (WGS) entry which is preliminary data.</text>
</comment>
<dbReference type="GO" id="GO:0004016">
    <property type="term" value="F:adenylate cyclase activity"/>
    <property type="evidence" value="ECO:0007669"/>
    <property type="project" value="UniProtKB-ARBA"/>
</dbReference>
<accession>A0A5C8PJE4</accession>
<dbReference type="CDD" id="cd07302">
    <property type="entry name" value="CHD"/>
    <property type="match status" value="1"/>
</dbReference>
<name>A0A5C8PJE4_9HYPH</name>
<dbReference type="InterPro" id="IPR029787">
    <property type="entry name" value="Nucleotide_cyclase"/>
</dbReference>
<dbReference type="Gene3D" id="3.30.70.1230">
    <property type="entry name" value="Nucleotide cyclase"/>
    <property type="match status" value="1"/>
</dbReference>
<dbReference type="Pfam" id="PF00211">
    <property type="entry name" value="Guanylate_cyc"/>
    <property type="match status" value="1"/>
</dbReference>
<proteinExistence type="predicted"/>
<sequence length="249" mass="26868">MLSSALRRATWSSQNGAEDNLSRFVPPLLAIDPAAFDVPRQATVTVLFADIVGFTRLCEELAPADAISLLGDFHRRMARIIAAHGAGIDDYIGDGVMAVWGGMRDASDDAARALRCAVAMLDAVARWSDRSTTDPARSIRIGIGLHTGQAMIGNSGDAQRAKLLVLGDAVNVASRLERATRQHGAALIVSDDLMRAACRNAPFNIGLDVCRRSPLSLTVRGRRRPVDVWVMRHSRDAQTRLALCRTDAA</sequence>
<dbReference type="InterPro" id="IPR001054">
    <property type="entry name" value="A/G_cyclase"/>
</dbReference>
<dbReference type="OrthoDB" id="9762462at2"/>
<dbReference type="PROSITE" id="PS50125">
    <property type="entry name" value="GUANYLATE_CYCLASE_2"/>
    <property type="match status" value="1"/>
</dbReference>
<dbReference type="RefSeq" id="WP_147848461.1">
    <property type="nucleotide sequence ID" value="NZ_VDUZ01000021.1"/>
</dbReference>
<dbReference type="SUPFAM" id="SSF55073">
    <property type="entry name" value="Nucleotide cyclase"/>
    <property type="match status" value="1"/>
</dbReference>
<feature type="domain" description="Guanylate cyclase" evidence="1">
    <location>
        <begin position="45"/>
        <end position="177"/>
    </location>
</feature>
<dbReference type="Proteomes" id="UP000321638">
    <property type="component" value="Unassembled WGS sequence"/>
</dbReference>
<dbReference type="AlphaFoldDB" id="A0A5C8PJE4"/>
<evidence type="ECO:0000259" key="1">
    <source>
        <dbReference type="PROSITE" id="PS50125"/>
    </source>
</evidence>
<dbReference type="PANTHER" id="PTHR43081:SF1">
    <property type="entry name" value="ADENYLATE CYCLASE, TERMINAL-DIFFERENTIATION SPECIFIC"/>
    <property type="match status" value="1"/>
</dbReference>
<dbReference type="GO" id="GO:0009190">
    <property type="term" value="P:cyclic nucleotide biosynthetic process"/>
    <property type="evidence" value="ECO:0007669"/>
    <property type="project" value="InterPro"/>
</dbReference>
<organism evidence="2 3">
    <name type="scientific">Vineibacter terrae</name>
    <dbReference type="NCBI Taxonomy" id="2586908"/>
    <lineage>
        <taxon>Bacteria</taxon>
        <taxon>Pseudomonadati</taxon>
        <taxon>Pseudomonadota</taxon>
        <taxon>Alphaproteobacteria</taxon>
        <taxon>Hyphomicrobiales</taxon>
        <taxon>Vineibacter</taxon>
    </lineage>
</organism>
<evidence type="ECO:0000313" key="3">
    <source>
        <dbReference type="Proteomes" id="UP000321638"/>
    </source>
</evidence>
<keyword evidence="3" id="KW-1185">Reference proteome</keyword>
<dbReference type="GO" id="GO:0035556">
    <property type="term" value="P:intracellular signal transduction"/>
    <property type="evidence" value="ECO:0007669"/>
    <property type="project" value="InterPro"/>
</dbReference>
<dbReference type="EMBL" id="VDUZ01000021">
    <property type="protein sequence ID" value="TXL73936.1"/>
    <property type="molecule type" value="Genomic_DNA"/>
</dbReference>
<dbReference type="InterPro" id="IPR050697">
    <property type="entry name" value="Adenylyl/Guanylyl_Cyclase_3/4"/>
</dbReference>
<evidence type="ECO:0000313" key="2">
    <source>
        <dbReference type="EMBL" id="TXL73936.1"/>
    </source>
</evidence>
<reference evidence="2 3" key="1">
    <citation type="submission" date="2019-06" db="EMBL/GenBank/DDBJ databases">
        <title>New taxonomy in bacterial strain CC-CFT640, isolated from vineyard.</title>
        <authorList>
            <person name="Lin S.-Y."/>
            <person name="Tsai C.-F."/>
            <person name="Young C.-C."/>
        </authorList>
    </citation>
    <scope>NUCLEOTIDE SEQUENCE [LARGE SCALE GENOMIC DNA]</scope>
    <source>
        <strain evidence="2 3">CC-CFT640</strain>
    </source>
</reference>